<evidence type="ECO:0000313" key="5">
    <source>
        <dbReference type="RefSeq" id="XP_007421069.2"/>
    </source>
</evidence>
<keyword evidence="4" id="KW-1185">Reference proteome</keyword>
<protein>
    <submittedName>
        <fullName evidence="5">Protein THEMIS</fullName>
    </submittedName>
</protein>
<feature type="compositionally biased region" description="Basic and acidic residues" evidence="2">
    <location>
        <begin position="647"/>
        <end position="667"/>
    </location>
</feature>
<proteinExistence type="inferred from homology"/>
<dbReference type="Pfam" id="PF12736">
    <property type="entry name" value="CABIT"/>
    <property type="match status" value="2"/>
</dbReference>
<accession>A0A9F2KUZ8</accession>
<dbReference type="RefSeq" id="XP_007421069.2">
    <property type="nucleotide sequence ID" value="XM_007421007.2"/>
</dbReference>
<evidence type="ECO:0000256" key="1">
    <source>
        <dbReference type="ARBA" id="ARBA00006414"/>
    </source>
</evidence>
<gene>
    <name evidence="5" type="primary">THEMIS</name>
</gene>
<comment type="similarity">
    <text evidence="1">Belongs to the themis family.</text>
</comment>
<dbReference type="InterPro" id="IPR039671">
    <property type="entry name" value="THEMIS"/>
</dbReference>
<dbReference type="GeneID" id="103056118"/>
<dbReference type="AlphaFoldDB" id="A0A9F2KUZ8"/>
<evidence type="ECO:0000313" key="4">
    <source>
        <dbReference type="Proteomes" id="UP000695026"/>
    </source>
</evidence>
<dbReference type="GO" id="GO:0050852">
    <property type="term" value="P:T cell receptor signaling pathway"/>
    <property type="evidence" value="ECO:0007669"/>
    <property type="project" value="TreeGrafter"/>
</dbReference>
<feature type="domain" description="CABIT" evidence="3">
    <location>
        <begin position="282"/>
        <end position="516"/>
    </location>
</feature>
<dbReference type="OrthoDB" id="9879477at2759"/>
<organism evidence="4 5">
    <name type="scientific">Python bivittatus</name>
    <name type="common">Burmese python</name>
    <name type="synonym">Python molurus bivittatus</name>
    <dbReference type="NCBI Taxonomy" id="176946"/>
    <lineage>
        <taxon>Eukaryota</taxon>
        <taxon>Metazoa</taxon>
        <taxon>Chordata</taxon>
        <taxon>Craniata</taxon>
        <taxon>Vertebrata</taxon>
        <taxon>Euteleostomi</taxon>
        <taxon>Lepidosauria</taxon>
        <taxon>Squamata</taxon>
        <taxon>Bifurcata</taxon>
        <taxon>Unidentata</taxon>
        <taxon>Episquamata</taxon>
        <taxon>Toxicofera</taxon>
        <taxon>Serpentes</taxon>
        <taxon>Henophidia</taxon>
        <taxon>Pythonidae</taxon>
        <taxon>Python</taxon>
    </lineage>
</organism>
<dbReference type="GO" id="GO:0005737">
    <property type="term" value="C:cytoplasm"/>
    <property type="evidence" value="ECO:0007669"/>
    <property type="project" value="TreeGrafter"/>
</dbReference>
<feature type="compositionally biased region" description="Polar residues" evidence="2">
    <location>
        <begin position="676"/>
        <end position="685"/>
    </location>
</feature>
<reference evidence="5" key="1">
    <citation type="submission" date="2025-08" db="UniProtKB">
        <authorList>
            <consortium name="RefSeq"/>
        </authorList>
    </citation>
    <scope>IDENTIFICATION</scope>
    <source>
        <tissue evidence="5">Liver</tissue>
    </source>
</reference>
<dbReference type="PANTHER" id="PTHR15215">
    <property type="entry name" value="CABIT DOMAIN-CONTAINING PROTEIN"/>
    <property type="match status" value="1"/>
</dbReference>
<evidence type="ECO:0000259" key="3">
    <source>
        <dbReference type="Pfam" id="PF12736"/>
    </source>
</evidence>
<dbReference type="KEGG" id="pbi:103056118"/>
<feature type="domain" description="CABIT" evidence="3">
    <location>
        <begin position="17"/>
        <end position="264"/>
    </location>
</feature>
<dbReference type="Proteomes" id="UP000695026">
    <property type="component" value="Unplaced"/>
</dbReference>
<dbReference type="OMA" id="YDEGSMY"/>
<dbReference type="InterPro" id="IPR025946">
    <property type="entry name" value="CABIT_dom"/>
</dbReference>
<evidence type="ECO:0000256" key="2">
    <source>
        <dbReference type="SAM" id="MobiDB-lite"/>
    </source>
</evidence>
<sequence length="685" mass="77733">MACSLKNFIHSLDPKSLPRILQIQSGFYDEGSMYEKLGHECCLSTGDVIKVVALDIKKILASNQASEDANLQPTTVELPLNFPGLCRLVADKTPYVNVAEIVNKVWIGPTQHEQPCFYCSKDMQVENLTIKQGEKFAFMSVEDHNETLTVNCEIKRNDQIHAFPLPLSQEGDFYECQDDQIYTLEEVAKWKIPKSQTRKVLFTDTGNAGYTPELLPKNFGSCVVLEAIYEVHAVMKFQKEIVHFHSDLDVEVEDVTDHYNINSFLQPLSVKDILEKTDTGSPFVVAVVEASIGNKHSYNLLGPGREIVINKKCQAARILASEIKNNSSKRHFLIPTSYKGKFKRKPREFPTAYDLEIARNMKEKLHVAATKAFDCPHEEMCSVSVGDEFLIPKYQKSQAAEFGRQCVQTALPCEQIILPKKAHKPILLPMFMEGGFTEVVHDKKQYDLLELCNDFHLPLNVTVAIRDLSIQEDILAGVPWLQLEEEINDSYLLISNFNNPTEIWEVSVHCLNMTFQLLSEHPEDTVAPEDPIKSVVEEITEEQYYMMRKYKNQATNPPPRPPKIHIVEESKSSFPTIPVHHLFDTPEDDKNLYGDATKKWTSNQAASGSGCPSDLQHQENKEGMDGIAMLRDHRRVKDSSSRMSVRFRAEQKSKAGSDNKEEEKNKNITENITKKLQQSSLNSTH</sequence>
<dbReference type="CTD" id="387357"/>
<feature type="region of interest" description="Disordered" evidence="2">
    <location>
        <begin position="634"/>
        <end position="685"/>
    </location>
</feature>
<dbReference type="PANTHER" id="PTHR15215:SF1">
    <property type="entry name" value="PROTEIN THEMIS"/>
    <property type="match status" value="1"/>
</dbReference>
<dbReference type="GO" id="GO:0005634">
    <property type="term" value="C:nucleus"/>
    <property type="evidence" value="ECO:0007669"/>
    <property type="project" value="TreeGrafter"/>
</dbReference>
<name>A0A9F2KUZ8_PYTBI</name>